<dbReference type="Proteomes" id="UP001164743">
    <property type="component" value="Chromosome 3A"/>
</dbReference>
<dbReference type="GeneID" id="77808641"/>
<keyword evidence="3" id="KW-1185">Reference proteome</keyword>
<dbReference type="RefSeq" id="XP_053018933.1">
    <property type="nucleotide sequence ID" value="XM_053167746.1"/>
</dbReference>
<evidence type="ECO:0000256" key="1">
    <source>
        <dbReference type="SAM" id="MobiDB-lite"/>
    </source>
</evidence>
<dbReference type="EMBL" id="CP110423">
    <property type="protein sequence ID" value="WAQ83378.1"/>
    <property type="molecule type" value="Genomic_DNA"/>
</dbReference>
<accession>A0ABY7CDT8</accession>
<gene>
    <name evidence="2" type="ORF">PtA15_3A748</name>
</gene>
<reference evidence="2" key="1">
    <citation type="submission" date="2022-10" db="EMBL/GenBank/DDBJ databases">
        <title>Puccinia triticina Genome sequencing and assembly.</title>
        <authorList>
            <person name="Li C."/>
        </authorList>
    </citation>
    <scope>NUCLEOTIDE SEQUENCE</scope>
    <source>
        <strain evidence="2">Pt15</strain>
    </source>
</reference>
<name>A0ABY7CDT8_9BASI</name>
<evidence type="ECO:0000313" key="2">
    <source>
        <dbReference type="EMBL" id="WAQ83378.1"/>
    </source>
</evidence>
<organism evidence="2 3">
    <name type="scientific">Puccinia triticina</name>
    <dbReference type="NCBI Taxonomy" id="208348"/>
    <lineage>
        <taxon>Eukaryota</taxon>
        <taxon>Fungi</taxon>
        <taxon>Dikarya</taxon>
        <taxon>Basidiomycota</taxon>
        <taxon>Pucciniomycotina</taxon>
        <taxon>Pucciniomycetes</taxon>
        <taxon>Pucciniales</taxon>
        <taxon>Pucciniaceae</taxon>
        <taxon>Puccinia</taxon>
    </lineage>
</organism>
<feature type="region of interest" description="Disordered" evidence="1">
    <location>
        <begin position="1"/>
        <end position="25"/>
    </location>
</feature>
<sequence>MVEEAKWEDMTSESSDVSDNEDDDSLLEERQAALGDSAFEPVLPNGVRLGHRSLRYIYKQNLLPYAVGSQSTQAGNRNINLITRLAVLSSPAGTPSALTDHTEASSVLIPRLAVCLISSPSTSQAINDLRNRTGGKGFSTTQDTVAFISQLYLPFNQQHGTVDFPYYQNSS</sequence>
<feature type="compositionally biased region" description="Acidic residues" evidence="1">
    <location>
        <begin position="16"/>
        <end position="25"/>
    </location>
</feature>
<protein>
    <submittedName>
        <fullName evidence="2">Uncharacterized protein</fullName>
    </submittedName>
</protein>
<evidence type="ECO:0000313" key="3">
    <source>
        <dbReference type="Proteomes" id="UP001164743"/>
    </source>
</evidence>
<proteinExistence type="predicted"/>